<feature type="transmembrane region" description="Helical" evidence="1">
    <location>
        <begin position="273"/>
        <end position="295"/>
    </location>
</feature>
<dbReference type="EMBL" id="JAHLFG010000036">
    <property type="protein sequence ID" value="MBU3826504.1"/>
    <property type="molecule type" value="Genomic_DNA"/>
</dbReference>
<dbReference type="GO" id="GO:0005886">
    <property type="term" value="C:plasma membrane"/>
    <property type="evidence" value="ECO:0007669"/>
    <property type="project" value="TreeGrafter"/>
</dbReference>
<comment type="caution">
    <text evidence="2">The sequence shown here is derived from an EMBL/GenBank/DDBJ whole genome shotgun (WGS) entry which is preliminary data.</text>
</comment>
<gene>
    <name evidence="2" type="ORF">IAA31_03325</name>
</gene>
<dbReference type="PANTHER" id="PTHR30354:SF25">
    <property type="entry name" value="INNER MEMBRANE PERMEASE YGBN"/>
    <property type="match status" value="1"/>
</dbReference>
<dbReference type="Proteomes" id="UP000824150">
    <property type="component" value="Unassembled WGS sequence"/>
</dbReference>
<dbReference type="InterPro" id="IPR003474">
    <property type="entry name" value="Glcn_transporter"/>
</dbReference>
<evidence type="ECO:0000256" key="1">
    <source>
        <dbReference type="SAM" id="Phobius"/>
    </source>
</evidence>
<keyword evidence="1" id="KW-1133">Transmembrane helix</keyword>
<evidence type="ECO:0000313" key="3">
    <source>
        <dbReference type="Proteomes" id="UP000824150"/>
    </source>
</evidence>
<keyword evidence="1" id="KW-0812">Transmembrane</keyword>
<name>A0A9E2NTM2_9GAMM</name>
<reference evidence="2" key="2">
    <citation type="submission" date="2021-04" db="EMBL/GenBank/DDBJ databases">
        <authorList>
            <person name="Gilroy R."/>
        </authorList>
    </citation>
    <scope>NUCLEOTIDE SEQUENCE</scope>
    <source>
        <strain evidence="2">687</strain>
    </source>
</reference>
<feature type="transmembrane region" description="Helical" evidence="1">
    <location>
        <begin position="307"/>
        <end position="332"/>
    </location>
</feature>
<accession>A0A9E2NTM2</accession>
<feature type="transmembrane region" description="Helical" evidence="1">
    <location>
        <begin position="147"/>
        <end position="165"/>
    </location>
</feature>
<evidence type="ECO:0000313" key="2">
    <source>
        <dbReference type="EMBL" id="MBU3826504.1"/>
    </source>
</evidence>
<feature type="transmembrane region" description="Helical" evidence="1">
    <location>
        <begin position="237"/>
        <end position="261"/>
    </location>
</feature>
<feature type="transmembrane region" description="Helical" evidence="1">
    <location>
        <begin position="434"/>
        <end position="457"/>
    </location>
</feature>
<keyword evidence="1" id="KW-0472">Membrane</keyword>
<dbReference type="AlphaFoldDB" id="A0A9E2NTM2"/>
<proteinExistence type="predicted"/>
<dbReference type="GO" id="GO:0015128">
    <property type="term" value="F:gluconate transmembrane transporter activity"/>
    <property type="evidence" value="ECO:0007669"/>
    <property type="project" value="InterPro"/>
</dbReference>
<dbReference type="PANTHER" id="PTHR30354">
    <property type="entry name" value="GNT FAMILY GLUCONATE TRANSPORTER"/>
    <property type="match status" value="1"/>
</dbReference>
<organism evidence="2 3">
    <name type="scientific">Candidatus Anaerobiospirillum merdipullorum</name>
    <dbReference type="NCBI Taxonomy" id="2838450"/>
    <lineage>
        <taxon>Bacteria</taxon>
        <taxon>Pseudomonadati</taxon>
        <taxon>Pseudomonadota</taxon>
        <taxon>Gammaproteobacteria</taxon>
        <taxon>Aeromonadales</taxon>
        <taxon>Succinivibrionaceae</taxon>
        <taxon>Anaerobiospirillum</taxon>
    </lineage>
</organism>
<protein>
    <submittedName>
        <fullName evidence="2">GntP family permease</fullName>
    </submittedName>
</protein>
<dbReference type="PIRSF" id="PIRSF002746">
    <property type="entry name" value="Gluconate_transporter"/>
    <property type="match status" value="1"/>
</dbReference>
<sequence length="458" mass="47621">MEQTVQAASAGYLLSVAAVAIALLLLLIMKFKVHAFASLILVSFLTALATGIDLVNVVPTMLSGFGGTLASVAILVGLGAMIGKILEYSGGAQTLADTLIQVLGRKRAALALGIASLLFGFPIFFDAGLVVMLPVILSVAKRLGGSLLLYALPSVAAFSVMHAFLPPHPGPVAAGGILGANIGYLVLTGLVIGLPTWYLGGYLFGVWCSKKWNIAVPDLFKDAEDEKKHLNPPKFSTVLSVLLTPMLLIFVNTGIFTLQAAGVLPKDNAVCSFLMLIGQTPIALLITLLLSVLIFCKPFGGKKLNDLCEHALGPVCSVILVTGAGGMFGGILRSSGIGDALASTLNNLGIPVILAAFIIAACLRIAQGSATVALTTAAALIAPIVQTSPDLNAIDLCAIVAAISGGSIVCSHFNDSGFWLVKGLFNLDEKLTLRTWTVLETLLGTIGFLFSCILYVIF</sequence>
<dbReference type="Pfam" id="PF02447">
    <property type="entry name" value="GntP_permease"/>
    <property type="match status" value="1"/>
</dbReference>
<feature type="transmembrane region" description="Helical" evidence="1">
    <location>
        <begin position="12"/>
        <end position="29"/>
    </location>
</feature>
<feature type="transmembrane region" description="Helical" evidence="1">
    <location>
        <begin position="177"/>
        <end position="204"/>
    </location>
</feature>
<dbReference type="NCBIfam" id="TIGR00791">
    <property type="entry name" value="gntP"/>
    <property type="match status" value="1"/>
</dbReference>
<reference evidence="2" key="1">
    <citation type="journal article" date="2021" name="PeerJ">
        <title>Extensive microbial diversity within the chicken gut microbiome revealed by metagenomics and culture.</title>
        <authorList>
            <person name="Gilroy R."/>
            <person name="Ravi A."/>
            <person name="Getino M."/>
            <person name="Pursley I."/>
            <person name="Horton D.L."/>
            <person name="Alikhan N.F."/>
            <person name="Baker D."/>
            <person name="Gharbi K."/>
            <person name="Hall N."/>
            <person name="Watson M."/>
            <person name="Adriaenssens E.M."/>
            <person name="Foster-Nyarko E."/>
            <person name="Jarju S."/>
            <person name="Secka A."/>
            <person name="Antonio M."/>
            <person name="Oren A."/>
            <person name="Chaudhuri R.R."/>
            <person name="La Ragione R."/>
            <person name="Hildebrand F."/>
            <person name="Pallen M.J."/>
        </authorList>
    </citation>
    <scope>NUCLEOTIDE SEQUENCE</scope>
    <source>
        <strain evidence="2">687</strain>
    </source>
</reference>
<feature type="transmembrane region" description="Helical" evidence="1">
    <location>
        <begin position="352"/>
        <end position="381"/>
    </location>
</feature>
<feature type="transmembrane region" description="Helical" evidence="1">
    <location>
        <begin position="108"/>
        <end position="135"/>
    </location>
</feature>
<feature type="transmembrane region" description="Helical" evidence="1">
    <location>
        <begin position="62"/>
        <end position="82"/>
    </location>
</feature>
<feature type="transmembrane region" description="Helical" evidence="1">
    <location>
        <begin position="35"/>
        <end position="55"/>
    </location>
</feature>